<gene>
    <name evidence="1" type="ORF">GCM10010521_63440</name>
</gene>
<accession>A0ABP6HHX8</accession>
<dbReference type="Proteomes" id="UP001500893">
    <property type="component" value="Unassembled WGS sequence"/>
</dbReference>
<dbReference type="RefSeq" id="WP_345058488.1">
    <property type="nucleotide sequence ID" value="NZ_BAAAVM010000121.1"/>
</dbReference>
<keyword evidence="2" id="KW-1185">Reference proteome</keyword>
<sequence length="70" mass="7944">MPSRRARAARCAWPRACHPAGRHSERSGWPDRITVLFDEAGYRTLSLEAVAERDDLLTVLRRPGEDQPDT</sequence>
<proteinExistence type="predicted"/>
<organism evidence="1 2">
    <name type="scientific">Streptomyces rameus</name>
    <dbReference type="NCBI Taxonomy" id="68261"/>
    <lineage>
        <taxon>Bacteria</taxon>
        <taxon>Bacillati</taxon>
        <taxon>Actinomycetota</taxon>
        <taxon>Actinomycetes</taxon>
        <taxon>Kitasatosporales</taxon>
        <taxon>Streptomycetaceae</taxon>
        <taxon>Streptomyces</taxon>
    </lineage>
</organism>
<evidence type="ECO:0000313" key="1">
    <source>
        <dbReference type="EMBL" id="GAA2776056.1"/>
    </source>
</evidence>
<comment type="caution">
    <text evidence="1">The sequence shown here is derived from an EMBL/GenBank/DDBJ whole genome shotgun (WGS) entry which is preliminary data.</text>
</comment>
<dbReference type="EMBL" id="BAAAVM010000121">
    <property type="protein sequence ID" value="GAA2776056.1"/>
    <property type="molecule type" value="Genomic_DNA"/>
</dbReference>
<evidence type="ECO:0000313" key="2">
    <source>
        <dbReference type="Proteomes" id="UP001500893"/>
    </source>
</evidence>
<protein>
    <submittedName>
        <fullName evidence="1">Uncharacterized protein</fullName>
    </submittedName>
</protein>
<name>A0ABP6HHX8_9ACTN</name>
<reference evidence="2" key="1">
    <citation type="journal article" date="2019" name="Int. J. Syst. Evol. Microbiol.">
        <title>The Global Catalogue of Microorganisms (GCM) 10K type strain sequencing project: providing services to taxonomists for standard genome sequencing and annotation.</title>
        <authorList>
            <consortium name="The Broad Institute Genomics Platform"/>
            <consortium name="The Broad Institute Genome Sequencing Center for Infectious Disease"/>
            <person name="Wu L."/>
            <person name="Ma J."/>
        </authorList>
    </citation>
    <scope>NUCLEOTIDE SEQUENCE [LARGE SCALE GENOMIC DNA]</scope>
    <source>
        <strain evidence="2">JCM 11574</strain>
    </source>
</reference>